<dbReference type="PANTHER" id="PTHR46082">
    <property type="entry name" value="ATP/GTP-BINDING PROTEIN-RELATED"/>
    <property type="match status" value="1"/>
</dbReference>
<proteinExistence type="predicted"/>
<name>A0AAD6ZA35_9AGAR</name>
<accession>A0AAD6ZA35</accession>
<dbReference type="EMBL" id="JARIHO010000067">
    <property type="protein sequence ID" value="KAJ7314326.1"/>
    <property type="molecule type" value="Genomic_DNA"/>
</dbReference>
<evidence type="ECO:0000313" key="2">
    <source>
        <dbReference type="Proteomes" id="UP001218218"/>
    </source>
</evidence>
<comment type="caution">
    <text evidence="1">The sequence shown here is derived from an EMBL/GenBank/DDBJ whole genome shotgun (WGS) entry which is preliminary data.</text>
</comment>
<dbReference type="Gene3D" id="1.25.40.10">
    <property type="entry name" value="Tetratricopeptide repeat domain"/>
    <property type="match status" value="1"/>
</dbReference>
<dbReference type="Pfam" id="PF13424">
    <property type="entry name" value="TPR_12"/>
    <property type="match status" value="1"/>
</dbReference>
<evidence type="ECO:0000313" key="1">
    <source>
        <dbReference type="EMBL" id="KAJ7314326.1"/>
    </source>
</evidence>
<dbReference type="AlphaFoldDB" id="A0AAD6ZA35"/>
<dbReference type="InterPro" id="IPR011990">
    <property type="entry name" value="TPR-like_helical_dom_sf"/>
</dbReference>
<dbReference type="SUPFAM" id="SSF48452">
    <property type="entry name" value="TPR-like"/>
    <property type="match status" value="1"/>
</dbReference>
<keyword evidence="2" id="KW-1185">Reference proteome</keyword>
<gene>
    <name evidence="1" type="ORF">DFH08DRAFT_821358</name>
</gene>
<evidence type="ECO:0008006" key="3">
    <source>
        <dbReference type="Google" id="ProtNLM"/>
    </source>
</evidence>
<dbReference type="PANTHER" id="PTHR46082:SF11">
    <property type="entry name" value="AAA+ ATPASE DOMAIN-CONTAINING PROTEIN-RELATED"/>
    <property type="match status" value="1"/>
</dbReference>
<sequence>MSIVHCHVAMKLCGKMTNVLKDIGIDILTLGPLDELESPLDYDGVDLLATMILSGIPTWFGKLNRRYWSVQTWYSGFREFLVTEDGEVNISVDSFHSKTSDQNNMLSNTQMVIWLVKPWGFQSRRYCLLVLFWKCFWSSETRRKLNSWTSRGSSVTIIQTAGRQQKLLHESITNLLGKVQMAEGFETVKLVKRGKATGKSYLGALPTMVDLATTYCQQGLLKKAEELFIVVLEKQRVLLGEDHPETLQTMSNLASTYGQNGLSRKAREIYIELLAKHRELLSDDHPDTLRTMAGLASTYEDLRLLKVVEMLNMTMLEKRRQLLGGDHPESLCHLRHFVSLANFEKVHHPL</sequence>
<reference evidence="1" key="1">
    <citation type="submission" date="2023-03" db="EMBL/GenBank/DDBJ databases">
        <title>Massive genome expansion in bonnet fungi (Mycena s.s.) driven by repeated elements and novel gene families across ecological guilds.</title>
        <authorList>
            <consortium name="Lawrence Berkeley National Laboratory"/>
            <person name="Harder C.B."/>
            <person name="Miyauchi S."/>
            <person name="Viragh M."/>
            <person name="Kuo A."/>
            <person name="Thoen E."/>
            <person name="Andreopoulos B."/>
            <person name="Lu D."/>
            <person name="Skrede I."/>
            <person name="Drula E."/>
            <person name="Henrissat B."/>
            <person name="Morin E."/>
            <person name="Kohler A."/>
            <person name="Barry K."/>
            <person name="LaButti K."/>
            <person name="Morin E."/>
            <person name="Salamov A."/>
            <person name="Lipzen A."/>
            <person name="Mereny Z."/>
            <person name="Hegedus B."/>
            <person name="Baldrian P."/>
            <person name="Stursova M."/>
            <person name="Weitz H."/>
            <person name="Taylor A."/>
            <person name="Grigoriev I.V."/>
            <person name="Nagy L.G."/>
            <person name="Martin F."/>
            <person name="Kauserud H."/>
        </authorList>
    </citation>
    <scope>NUCLEOTIDE SEQUENCE</scope>
    <source>
        <strain evidence="1">CBHHK002</strain>
    </source>
</reference>
<dbReference type="InterPro" id="IPR053137">
    <property type="entry name" value="NLR-like"/>
</dbReference>
<dbReference type="Proteomes" id="UP001218218">
    <property type="component" value="Unassembled WGS sequence"/>
</dbReference>
<organism evidence="1 2">
    <name type="scientific">Mycena albidolilacea</name>
    <dbReference type="NCBI Taxonomy" id="1033008"/>
    <lineage>
        <taxon>Eukaryota</taxon>
        <taxon>Fungi</taxon>
        <taxon>Dikarya</taxon>
        <taxon>Basidiomycota</taxon>
        <taxon>Agaricomycotina</taxon>
        <taxon>Agaricomycetes</taxon>
        <taxon>Agaricomycetidae</taxon>
        <taxon>Agaricales</taxon>
        <taxon>Marasmiineae</taxon>
        <taxon>Mycenaceae</taxon>
        <taxon>Mycena</taxon>
    </lineage>
</organism>
<protein>
    <recommendedName>
        <fullName evidence="3">Kinesin light chain</fullName>
    </recommendedName>
</protein>